<dbReference type="EMBL" id="PDKW01000041">
    <property type="protein sequence ID" value="PGH56796.1"/>
    <property type="molecule type" value="Genomic_DNA"/>
</dbReference>
<comment type="caution">
    <text evidence="1">The sequence shown here is derived from an EMBL/GenBank/DDBJ whole genome shotgun (WGS) entry which is preliminary data.</text>
</comment>
<dbReference type="InterPro" id="IPR039570">
    <property type="entry name" value="AmiC_PBP1"/>
</dbReference>
<dbReference type="PANTHER" id="PTHR47628">
    <property type="match status" value="1"/>
</dbReference>
<name>A0A2B8BDH0_9PROT</name>
<reference evidence="2" key="1">
    <citation type="submission" date="2017-10" db="EMBL/GenBank/DDBJ databases">
        <authorList>
            <person name="Kravchenko I.K."/>
            <person name="Grouzdev D.S."/>
        </authorList>
    </citation>
    <scope>NUCLEOTIDE SEQUENCE [LARGE SCALE GENOMIC DNA]</scope>
    <source>
        <strain evidence="2">B2</strain>
    </source>
</reference>
<gene>
    <name evidence="1" type="ORF">CRT60_15525</name>
</gene>
<organism evidence="1 2">
    <name type="scientific">Azospirillum palustre</name>
    <dbReference type="NCBI Taxonomy" id="2044885"/>
    <lineage>
        <taxon>Bacteria</taxon>
        <taxon>Pseudomonadati</taxon>
        <taxon>Pseudomonadota</taxon>
        <taxon>Alphaproteobacteria</taxon>
        <taxon>Rhodospirillales</taxon>
        <taxon>Azospirillaceae</taxon>
        <taxon>Azospirillum</taxon>
    </lineage>
</organism>
<evidence type="ECO:0000313" key="2">
    <source>
        <dbReference type="Proteomes" id="UP000225379"/>
    </source>
</evidence>
<keyword evidence="2" id="KW-1185">Reference proteome</keyword>
<proteinExistence type="predicted"/>
<dbReference type="AlphaFoldDB" id="A0A2B8BDH0"/>
<dbReference type="PANTHER" id="PTHR47628:SF1">
    <property type="entry name" value="ALIPHATIC AMIDASE EXPRESSION-REGULATING PROTEIN"/>
    <property type="match status" value="1"/>
</dbReference>
<dbReference type="Gene3D" id="3.40.50.2300">
    <property type="match status" value="2"/>
</dbReference>
<dbReference type="SUPFAM" id="SSF53822">
    <property type="entry name" value="Periplasmic binding protein-like I"/>
    <property type="match status" value="1"/>
</dbReference>
<dbReference type="OrthoDB" id="9802022at2"/>
<dbReference type="GO" id="GO:0006865">
    <property type="term" value="P:amino acid transport"/>
    <property type="evidence" value="ECO:0007669"/>
    <property type="project" value="InterPro"/>
</dbReference>
<accession>A0A2B8BDH0</accession>
<dbReference type="InterPro" id="IPR000709">
    <property type="entry name" value="Leu_Ile_Val-bd"/>
</dbReference>
<dbReference type="Pfam" id="PF13433">
    <property type="entry name" value="Peripla_BP_5"/>
    <property type="match status" value="1"/>
</dbReference>
<dbReference type="CDD" id="cd06357">
    <property type="entry name" value="PBP1_AmiC"/>
    <property type="match status" value="1"/>
</dbReference>
<sequence>MDCTPKSGEPWRVGVLFSQTGVTAGIERTQLQGTLMAIEEINAGGGVDGREILPVVRDPQSDPALFSALAERLMTEERVSVLFGCYMSSTRKAILPVVERRNGLLLYSTLYEGFECSRNVIYTGAAPNQNGRQLADYLTREYGSRVYMVGSDYIYPYESSRIMRELVLQRSGKILAEKYLPLNATQKAFAPVIRDIRRKQPDFIFSTVVGAATAHLYHAYAEAGFDPARMPIASLTTSEAEISDIGVAASRGHVTAAPYFDSIDSEANRRFVARYRERFGEHERTNASCEAAYFQVHLFAQALRIASCMDTDRLRDAIFGQEFDAPQGRVRIDPDNNHTYLWPRVGRVDAEGRFEIVAESPVAMKPDPYLVDHNAADEADIRWRRQAAV</sequence>
<dbReference type="GO" id="GO:0033218">
    <property type="term" value="F:amide binding"/>
    <property type="evidence" value="ECO:0007669"/>
    <property type="project" value="InterPro"/>
</dbReference>
<evidence type="ECO:0000313" key="1">
    <source>
        <dbReference type="EMBL" id="PGH56796.1"/>
    </source>
</evidence>
<protein>
    <submittedName>
        <fullName evidence="1">Amino acid ABC transporter substrate-binding protein</fullName>
    </submittedName>
</protein>
<dbReference type="RefSeq" id="WP_098737880.1">
    <property type="nucleotide sequence ID" value="NZ_PDKW01000041.1"/>
</dbReference>
<dbReference type="PRINTS" id="PR00337">
    <property type="entry name" value="LEUILEVALBP"/>
</dbReference>
<dbReference type="Proteomes" id="UP000225379">
    <property type="component" value="Unassembled WGS sequence"/>
</dbReference>
<dbReference type="InterPro" id="IPR028082">
    <property type="entry name" value="Peripla_BP_I"/>
</dbReference>